<dbReference type="GO" id="GO:0004725">
    <property type="term" value="F:protein tyrosine phosphatase activity"/>
    <property type="evidence" value="ECO:0007669"/>
    <property type="project" value="InterPro"/>
</dbReference>
<comment type="similarity">
    <text evidence="1">Belongs to the low molecular weight phosphotyrosine protein phosphatase family.</text>
</comment>
<feature type="active site" description="Nucleophile" evidence="4">
    <location>
        <position position="7"/>
    </location>
</feature>
<evidence type="ECO:0000313" key="6">
    <source>
        <dbReference type="EMBL" id="OES44888.1"/>
    </source>
</evidence>
<proteinExistence type="inferred from homology"/>
<dbReference type="Proteomes" id="UP000095658">
    <property type="component" value="Unassembled WGS sequence"/>
</dbReference>
<evidence type="ECO:0000256" key="4">
    <source>
        <dbReference type="PIRSR" id="PIRSR617867-1"/>
    </source>
</evidence>
<evidence type="ECO:0000313" key="7">
    <source>
        <dbReference type="Proteomes" id="UP000095658"/>
    </source>
</evidence>
<dbReference type="SMART" id="SM00226">
    <property type="entry name" value="LMWPc"/>
    <property type="match status" value="1"/>
</dbReference>
<dbReference type="CDD" id="cd16344">
    <property type="entry name" value="LMWPAP"/>
    <property type="match status" value="1"/>
</dbReference>
<organism evidence="6 7">
    <name type="scientific">Domibacillus iocasae</name>
    <dbReference type="NCBI Taxonomy" id="1714016"/>
    <lineage>
        <taxon>Bacteria</taxon>
        <taxon>Bacillati</taxon>
        <taxon>Bacillota</taxon>
        <taxon>Bacilli</taxon>
        <taxon>Bacillales</taxon>
        <taxon>Bacillaceae</taxon>
        <taxon>Domibacillus</taxon>
    </lineage>
</organism>
<gene>
    <name evidence="6" type="ORF">BA724_06375</name>
</gene>
<evidence type="ECO:0000259" key="5">
    <source>
        <dbReference type="SMART" id="SM00226"/>
    </source>
</evidence>
<dbReference type="PANTHER" id="PTHR11717:SF31">
    <property type="entry name" value="LOW MOLECULAR WEIGHT PROTEIN-TYROSINE-PHOSPHATASE ETP-RELATED"/>
    <property type="match status" value="1"/>
</dbReference>
<dbReference type="OrthoDB" id="9784339at2"/>
<evidence type="ECO:0000256" key="1">
    <source>
        <dbReference type="ARBA" id="ARBA00011063"/>
    </source>
</evidence>
<evidence type="ECO:0000256" key="2">
    <source>
        <dbReference type="ARBA" id="ARBA00022801"/>
    </source>
</evidence>
<dbReference type="InterPro" id="IPR036196">
    <property type="entry name" value="Ptyr_pPase_sf"/>
</dbReference>
<comment type="caution">
    <text evidence="6">The sequence shown here is derived from an EMBL/GenBank/DDBJ whole genome shotgun (WGS) entry which is preliminary data.</text>
</comment>
<dbReference type="InterPro" id="IPR050438">
    <property type="entry name" value="LMW_PTPase"/>
</dbReference>
<protein>
    <submittedName>
        <fullName evidence="6">Phosphatase</fullName>
    </submittedName>
</protein>
<dbReference type="AlphaFoldDB" id="A0A1E7DQD0"/>
<keyword evidence="3" id="KW-0904">Protein phosphatase</keyword>
<dbReference type="EMBL" id="MAMP01000021">
    <property type="protein sequence ID" value="OES44888.1"/>
    <property type="molecule type" value="Genomic_DNA"/>
</dbReference>
<dbReference type="PRINTS" id="PR00719">
    <property type="entry name" value="LMWPTPASE"/>
</dbReference>
<accession>A0A1E7DQD0</accession>
<sequence>MNILFVCTGNTCRSPMAEAILRQKKPDWKVKSAGLYANPGEPASKGTATVLTEKGILHHHTSSQVTEELLDWADAVLTMTASHKQLIDIHFPHFQDKVMMLKDAGGDVADPFGGPDSKYRKTFEELDYYISRWLEKATRK</sequence>
<reference evidence="6 7" key="1">
    <citation type="submission" date="2016-06" db="EMBL/GenBank/DDBJ databases">
        <title>Domibacillus iocasae genome sequencing.</title>
        <authorList>
            <person name="Verma A."/>
            <person name="Pal Y."/>
            <person name="Ojha A.K."/>
            <person name="Krishnamurthi S."/>
        </authorList>
    </citation>
    <scope>NUCLEOTIDE SEQUENCE [LARGE SCALE GENOMIC DNA]</scope>
    <source>
        <strain evidence="6 7">DSM 29979</strain>
    </source>
</reference>
<evidence type="ECO:0000256" key="3">
    <source>
        <dbReference type="ARBA" id="ARBA00022912"/>
    </source>
</evidence>
<keyword evidence="7" id="KW-1185">Reference proteome</keyword>
<name>A0A1E7DQD0_9BACI</name>
<dbReference type="SUPFAM" id="SSF52788">
    <property type="entry name" value="Phosphotyrosine protein phosphatases I"/>
    <property type="match status" value="1"/>
</dbReference>
<feature type="active site" description="Proton donor" evidence="4">
    <location>
        <position position="110"/>
    </location>
</feature>
<dbReference type="STRING" id="1714016.BA724_06375"/>
<dbReference type="InterPro" id="IPR023485">
    <property type="entry name" value="Ptyr_pPase"/>
</dbReference>
<feature type="domain" description="Phosphotyrosine protein phosphatase I" evidence="5">
    <location>
        <begin position="1"/>
        <end position="136"/>
    </location>
</feature>
<dbReference type="Pfam" id="PF01451">
    <property type="entry name" value="LMWPc"/>
    <property type="match status" value="1"/>
</dbReference>
<keyword evidence="2" id="KW-0378">Hydrolase</keyword>
<dbReference type="PANTHER" id="PTHR11717">
    <property type="entry name" value="LOW MOLECULAR WEIGHT PROTEIN TYROSINE PHOSPHATASE"/>
    <property type="match status" value="1"/>
</dbReference>
<feature type="active site" description="Nucleophile" evidence="4">
    <location>
        <position position="13"/>
    </location>
</feature>
<dbReference type="InterPro" id="IPR017867">
    <property type="entry name" value="Tyr_phospatase_low_mol_wt"/>
</dbReference>
<dbReference type="Gene3D" id="3.40.50.2300">
    <property type="match status" value="1"/>
</dbReference>
<dbReference type="RefSeq" id="WP_069938511.1">
    <property type="nucleotide sequence ID" value="NZ_MAMP01000021.1"/>
</dbReference>